<dbReference type="RefSeq" id="WP_301129465.1">
    <property type="nucleotide sequence ID" value="NZ_JAUHPV010000007.1"/>
</dbReference>
<feature type="transmembrane region" description="Helical" evidence="1">
    <location>
        <begin position="254"/>
        <end position="274"/>
    </location>
</feature>
<evidence type="ECO:0000313" key="3">
    <source>
        <dbReference type="Proteomes" id="UP001172738"/>
    </source>
</evidence>
<dbReference type="Proteomes" id="UP001172738">
    <property type="component" value="Unassembled WGS sequence"/>
</dbReference>
<feature type="transmembrane region" description="Helical" evidence="1">
    <location>
        <begin position="294"/>
        <end position="315"/>
    </location>
</feature>
<keyword evidence="1" id="KW-1133">Transmembrane helix</keyword>
<reference evidence="2" key="1">
    <citation type="submission" date="2023-06" db="EMBL/GenBank/DDBJ databases">
        <title>SYSU T00b26.</title>
        <authorList>
            <person name="Gao L."/>
            <person name="Fang B.-Z."/>
            <person name="Li W.-J."/>
        </authorList>
    </citation>
    <scope>NUCLEOTIDE SEQUENCE</scope>
    <source>
        <strain evidence="2">SYSU T00b26</strain>
    </source>
</reference>
<keyword evidence="3" id="KW-1185">Reference proteome</keyword>
<comment type="caution">
    <text evidence="2">The sequence shown here is derived from an EMBL/GenBank/DDBJ whole genome shotgun (WGS) entry which is preliminary data.</text>
</comment>
<dbReference type="EMBL" id="JAUHPV010000007">
    <property type="protein sequence ID" value="MDN4473691.1"/>
    <property type="molecule type" value="Genomic_DNA"/>
</dbReference>
<accession>A0ABT8G3H1</accession>
<evidence type="ECO:0008006" key="4">
    <source>
        <dbReference type="Google" id="ProtNLM"/>
    </source>
</evidence>
<sequence length="316" mass="34546">MARVLGVLGIPYAISFQGLSGADLPVWVKLLPTAIMIIALPVGAIVGGIRSRDVRALALRTGMTVFRELETTVAQQATLFPFDSRRRRSADGVVGWHSGRPRLRFVHGARVMVHATRLDRPLPPLQLLPRRPDVVLDAGGGEVLPIGAEWFDSAWRIVAPSSRYAHAVLVPTVLESLEPLRGRRPVIAIEGWWIWSVDPVHRMAPERSLERFEALERIAERIPGFVRGDDAGGTLDQASSFFHGYRTENSVGRIALVLGASLVAAPVGLLVAFLARRAVRRGAADNRKTVEWAFWLSLVGTVLWVGFVAGATAGWL</sequence>
<keyword evidence="1" id="KW-0812">Transmembrane</keyword>
<keyword evidence="1" id="KW-0472">Membrane</keyword>
<proteinExistence type="predicted"/>
<name>A0ABT8G3H1_9MICO</name>
<gene>
    <name evidence="2" type="ORF">QQX04_11865</name>
</gene>
<organism evidence="2 3">
    <name type="scientific">Demequina zhanjiangensis</name>
    <dbReference type="NCBI Taxonomy" id="3051659"/>
    <lineage>
        <taxon>Bacteria</taxon>
        <taxon>Bacillati</taxon>
        <taxon>Actinomycetota</taxon>
        <taxon>Actinomycetes</taxon>
        <taxon>Micrococcales</taxon>
        <taxon>Demequinaceae</taxon>
        <taxon>Demequina</taxon>
    </lineage>
</organism>
<evidence type="ECO:0000256" key="1">
    <source>
        <dbReference type="SAM" id="Phobius"/>
    </source>
</evidence>
<evidence type="ECO:0000313" key="2">
    <source>
        <dbReference type="EMBL" id="MDN4473691.1"/>
    </source>
</evidence>
<protein>
    <recommendedName>
        <fullName evidence="4">ABC transporter permease</fullName>
    </recommendedName>
</protein>